<dbReference type="InterPro" id="IPR026287">
    <property type="entry name" value="SoFic-like"/>
</dbReference>
<feature type="binding site" evidence="1">
    <location>
        <begin position="216"/>
        <end position="222"/>
    </location>
    <ligand>
        <name>ATP</name>
        <dbReference type="ChEBI" id="CHEBI:30616"/>
    </ligand>
</feature>
<evidence type="ECO:0000256" key="1">
    <source>
        <dbReference type="PIRSR" id="PIRSR038925-1"/>
    </source>
</evidence>
<dbReference type="PROSITE" id="PS51459">
    <property type="entry name" value="FIDO"/>
    <property type="match status" value="1"/>
</dbReference>
<organism evidence="5 6">
    <name type="scientific">Aerococcus kribbianus</name>
    <dbReference type="NCBI Taxonomy" id="2999064"/>
    <lineage>
        <taxon>Bacteria</taxon>
        <taxon>Bacillati</taxon>
        <taxon>Bacillota</taxon>
        <taxon>Bacilli</taxon>
        <taxon>Lactobacillales</taxon>
        <taxon>Aerococcaceae</taxon>
        <taxon>Aerococcus</taxon>
    </lineage>
</organism>
<sequence>MLKGITLLPVELSQQESISIYKKLARVNKKIGKLDMLFSRSVINTSLLSLLSFNESVQSTRIEGTQVTFHEVMEIKTDKNISWQQQEVFNYKKAIDFGFDEIKKGIPLSTRLLKEIHTILMTEARGTRSNGGEFRKIQNFIGPDNNIENASYIPVSANRIPEYMTNLEYFINGLPHQSFDHENEIGYEAVTYDSDSLLRIAVSHAQFESIHPFLDGNGRLGRILIALMAVQEKVISLPVFFVSEELEKERIRYYNSLNATRGDNPNWALWLNFFLDASERMADNLIKKVENAEEVMKEGLKYCKTRSQKDAWIATFQLPIITVNELKVELGVHYNTAQSALNHLVSNNLLDKDQSVKRNIKYYNYELLRAISN</sequence>
<evidence type="ECO:0000313" key="5">
    <source>
        <dbReference type="EMBL" id="MCZ0726104.1"/>
    </source>
</evidence>
<feature type="active site" evidence="2">
    <location>
        <position position="211"/>
    </location>
</feature>
<name>A0A9X3JGZ8_9LACT</name>
<proteinExistence type="predicted"/>
<feature type="binding site" evidence="3">
    <location>
        <begin position="215"/>
        <end position="222"/>
    </location>
    <ligand>
        <name>ATP</name>
        <dbReference type="ChEBI" id="CHEBI:30616"/>
    </ligand>
</feature>
<comment type="caution">
    <text evidence="5">The sequence shown here is derived from an EMBL/GenBank/DDBJ whole genome shotgun (WGS) entry which is preliminary data.</text>
</comment>
<dbReference type="SUPFAM" id="SSF140931">
    <property type="entry name" value="Fic-like"/>
    <property type="match status" value="1"/>
</dbReference>
<dbReference type="Proteomes" id="UP001146670">
    <property type="component" value="Unassembled WGS sequence"/>
</dbReference>
<dbReference type="RefSeq" id="WP_268752430.1">
    <property type="nucleotide sequence ID" value="NZ_JAPRFQ010000002.1"/>
</dbReference>
<evidence type="ECO:0000256" key="3">
    <source>
        <dbReference type="PIRSR" id="PIRSR640198-2"/>
    </source>
</evidence>
<evidence type="ECO:0000259" key="4">
    <source>
        <dbReference type="PROSITE" id="PS51459"/>
    </source>
</evidence>
<evidence type="ECO:0000256" key="2">
    <source>
        <dbReference type="PIRSR" id="PIRSR640198-1"/>
    </source>
</evidence>
<dbReference type="Pfam" id="PF13784">
    <property type="entry name" value="Fic_N"/>
    <property type="match status" value="1"/>
</dbReference>
<evidence type="ECO:0000313" key="6">
    <source>
        <dbReference type="Proteomes" id="UP001146670"/>
    </source>
</evidence>
<feature type="binding site" evidence="1">
    <location>
        <position position="63"/>
    </location>
    <ligand>
        <name>ATP</name>
        <dbReference type="ChEBI" id="CHEBI:30616"/>
    </ligand>
</feature>
<feature type="binding site" evidence="3">
    <location>
        <begin position="253"/>
        <end position="254"/>
    </location>
    <ligand>
        <name>ATP</name>
        <dbReference type="ChEBI" id="CHEBI:30616"/>
    </ligand>
</feature>
<dbReference type="InterPro" id="IPR036597">
    <property type="entry name" value="Fido-like_dom_sf"/>
</dbReference>
<dbReference type="InterPro" id="IPR003812">
    <property type="entry name" value="Fido"/>
</dbReference>
<dbReference type="EMBL" id="JAPRFR010000002">
    <property type="protein sequence ID" value="MCZ0726104.1"/>
    <property type="molecule type" value="Genomic_DNA"/>
</dbReference>
<accession>A0A9X3JGZ8</accession>
<feature type="binding site" evidence="1">
    <location>
        <position position="253"/>
    </location>
    <ligand>
        <name>ATP</name>
        <dbReference type="ChEBI" id="CHEBI:30616"/>
    </ligand>
</feature>
<keyword evidence="6" id="KW-1185">Reference proteome</keyword>
<keyword evidence="1" id="KW-0067">ATP-binding</keyword>
<gene>
    <name evidence="5" type="ORF">OW157_05895</name>
</gene>
<dbReference type="PIRSF" id="PIRSF038925">
    <property type="entry name" value="AMP-prot_trans"/>
    <property type="match status" value="1"/>
</dbReference>
<dbReference type="Gene3D" id="1.10.3290.10">
    <property type="entry name" value="Fido-like domain"/>
    <property type="match status" value="1"/>
</dbReference>
<reference evidence="5" key="1">
    <citation type="submission" date="2022-12" db="EMBL/GenBank/DDBJ databases">
        <title>Description and comparative metabolic analysis of Aerococcus sp. nov., isolated from the feces of a pig.</title>
        <authorList>
            <person name="Chang Y.-H."/>
        </authorList>
    </citation>
    <scope>NUCLEOTIDE SEQUENCE</scope>
    <source>
        <strain evidence="5">YH-aer222</strain>
    </source>
</reference>
<dbReference type="InterPro" id="IPR025758">
    <property type="entry name" value="Fic/DOC_N"/>
</dbReference>
<dbReference type="Pfam" id="PF02661">
    <property type="entry name" value="Fic"/>
    <property type="match status" value="1"/>
</dbReference>
<dbReference type="AlphaFoldDB" id="A0A9X3JGZ8"/>
<dbReference type="InterPro" id="IPR040198">
    <property type="entry name" value="Fido_containing"/>
</dbReference>
<dbReference type="PANTHER" id="PTHR13504:SF38">
    <property type="entry name" value="FIDO DOMAIN-CONTAINING PROTEIN"/>
    <property type="match status" value="1"/>
</dbReference>
<dbReference type="GO" id="GO:0005524">
    <property type="term" value="F:ATP binding"/>
    <property type="evidence" value="ECO:0007669"/>
    <property type="project" value="UniProtKB-KW"/>
</dbReference>
<keyword evidence="1" id="KW-0547">Nucleotide-binding</keyword>
<feature type="binding site" evidence="1">
    <location>
        <position position="211"/>
    </location>
    <ligand>
        <name>ATP</name>
        <dbReference type="ChEBI" id="CHEBI:30616"/>
    </ligand>
</feature>
<dbReference type="PANTHER" id="PTHR13504">
    <property type="entry name" value="FIDO DOMAIN-CONTAINING PROTEIN DDB_G0283145"/>
    <property type="match status" value="1"/>
</dbReference>
<protein>
    <submittedName>
        <fullName evidence="5">Fic family protein</fullName>
    </submittedName>
</protein>
<feature type="domain" description="Fido" evidence="4">
    <location>
        <begin position="108"/>
        <end position="276"/>
    </location>
</feature>